<keyword evidence="2" id="KW-0378">Hydrolase</keyword>
<dbReference type="GO" id="GO:0006508">
    <property type="term" value="P:proteolysis"/>
    <property type="evidence" value="ECO:0007669"/>
    <property type="project" value="UniProtKB-KW"/>
</dbReference>
<keyword evidence="2" id="KW-0645">Protease</keyword>
<dbReference type="SUPFAM" id="SSF111283">
    <property type="entry name" value="Putative modulator of DNA gyrase, PmbA/TldD"/>
    <property type="match status" value="1"/>
</dbReference>
<dbReference type="InterPro" id="IPR036059">
    <property type="entry name" value="TldD/PmbA_sf"/>
</dbReference>
<dbReference type="OrthoDB" id="44275at2"/>
<sequence length="417" mass="47886">MIKEKFVINRKETSIGIMQSKIEDIRIKDITRTGLRIYENGFIGVAGAIGEYDEKKLEDEAKKALELKIPYEPSPYENNKHSIVNECNIENSDDFIREIEEVISIIGNKHKKFIFSDKVKLIEIEASLTNDRGLDLYQKDKRIEFTLIVKDKGSKNIIDTFIPYSTRNYNRENFMSFLDSILLPYHNLVELPKKEMLPVIMYNPDFYGMTYMKFINDLNGLSVANEVSIFSGKLGEKLFSEDLTLWLTSRSEDNYELFFDAEGSFKEDYRYALIENGVIKAPYTDKRTSLKYNFPLTASSTGEYDEVPSLEISETIFNKLKLKQGEKTLKELLNGEMGVFIFSASGGDFTPDGVFATPVQQAYLFDGEKFIGRLPEIQISSDLYSMFGKDFRGVSKDTLNEDVNLSYTVIDMKVEKL</sequence>
<feature type="domain" description="Metalloprotease TldD/E C-terminal" evidence="1">
    <location>
        <begin position="198"/>
        <end position="404"/>
    </location>
</feature>
<dbReference type="PANTHER" id="PTHR43421:SF1">
    <property type="entry name" value="METALLOPROTEASE PMBA"/>
    <property type="match status" value="1"/>
</dbReference>
<dbReference type="PANTHER" id="PTHR43421">
    <property type="entry name" value="METALLOPROTEASE PMBA"/>
    <property type="match status" value="1"/>
</dbReference>
<gene>
    <name evidence="2" type="ORF">CLPU_9c00120</name>
</gene>
<evidence type="ECO:0000259" key="1">
    <source>
        <dbReference type="Pfam" id="PF19289"/>
    </source>
</evidence>
<name>A0A0L0W9J8_GOTPU</name>
<accession>A0A0L0W9J8</accession>
<dbReference type="GO" id="GO:0005829">
    <property type="term" value="C:cytosol"/>
    <property type="evidence" value="ECO:0007669"/>
    <property type="project" value="TreeGrafter"/>
</dbReference>
<dbReference type="RefSeq" id="WP_050355487.1">
    <property type="nucleotide sequence ID" value="NZ_LGSS01000009.1"/>
</dbReference>
<reference evidence="3" key="1">
    <citation type="submission" date="2015-07" db="EMBL/GenBank/DDBJ databases">
        <title>Draft genome sequence of the purine-degrading Gottschalkia purinilyticum DSM 1384 (formerly Clostridium purinilyticum).</title>
        <authorList>
            <person name="Poehlein A."/>
            <person name="Schiel-Bengelsdorf B."/>
            <person name="Bengelsdorf F.R."/>
            <person name="Daniel R."/>
            <person name="Duerre P."/>
        </authorList>
    </citation>
    <scope>NUCLEOTIDE SEQUENCE [LARGE SCALE GENOMIC DNA]</scope>
    <source>
        <strain evidence="3">DSM 1384</strain>
    </source>
</reference>
<dbReference type="STRING" id="1503.CLPU_9c00120"/>
<organism evidence="2 3">
    <name type="scientific">Gottschalkia purinilytica</name>
    <name type="common">Clostridium purinilyticum</name>
    <dbReference type="NCBI Taxonomy" id="1503"/>
    <lineage>
        <taxon>Bacteria</taxon>
        <taxon>Bacillati</taxon>
        <taxon>Bacillota</taxon>
        <taxon>Tissierellia</taxon>
        <taxon>Tissierellales</taxon>
        <taxon>Gottschalkiaceae</taxon>
        <taxon>Gottschalkia</taxon>
    </lineage>
</organism>
<keyword evidence="3" id="KW-1185">Reference proteome</keyword>
<dbReference type="PATRIC" id="fig|1503.3.peg.3292"/>
<dbReference type="AlphaFoldDB" id="A0A0L0W9J8"/>
<evidence type="ECO:0000313" key="2">
    <source>
        <dbReference type="EMBL" id="KNF08116.1"/>
    </source>
</evidence>
<proteinExistence type="predicted"/>
<dbReference type="EMBL" id="LGSS01000009">
    <property type="protein sequence ID" value="KNF08116.1"/>
    <property type="molecule type" value="Genomic_DNA"/>
</dbReference>
<dbReference type="GO" id="GO:0008237">
    <property type="term" value="F:metallopeptidase activity"/>
    <property type="evidence" value="ECO:0007669"/>
    <property type="project" value="InterPro"/>
</dbReference>
<comment type="caution">
    <text evidence="2">The sequence shown here is derived from an EMBL/GenBank/DDBJ whole genome shotgun (WGS) entry which is preliminary data.</text>
</comment>
<dbReference type="InterPro" id="IPR047657">
    <property type="entry name" value="PmbA"/>
</dbReference>
<evidence type="ECO:0000313" key="3">
    <source>
        <dbReference type="Proteomes" id="UP000037267"/>
    </source>
</evidence>
<dbReference type="InterPro" id="IPR045569">
    <property type="entry name" value="Metalloprtase-TldD/E_C"/>
</dbReference>
<protein>
    <submittedName>
        <fullName evidence="2">Putative Zn-dependent protease</fullName>
    </submittedName>
</protein>
<dbReference type="Proteomes" id="UP000037267">
    <property type="component" value="Unassembled WGS sequence"/>
</dbReference>
<dbReference type="Pfam" id="PF19289">
    <property type="entry name" value="PmbA_TldD_3rd"/>
    <property type="match status" value="1"/>
</dbReference>